<evidence type="ECO:0000313" key="2">
    <source>
        <dbReference type="Proteomes" id="UP001328107"/>
    </source>
</evidence>
<keyword evidence="2" id="KW-1185">Reference proteome</keyword>
<evidence type="ECO:0000313" key="1">
    <source>
        <dbReference type="EMBL" id="GMR31261.1"/>
    </source>
</evidence>
<protein>
    <submittedName>
        <fullName evidence="1">Uncharacterized protein</fullName>
    </submittedName>
</protein>
<accession>A0AAN4YZS9</accession>
<dbReference type="Proteomes" id="UP001328107">
    <property type="component" value="Unassembled WGS sequence"/>
</dbReference>
<proteinExistence type="predicted"/>
<organism evidence="1 2">
    <name type="scientific">Pristionchus mayeri</name>
    <dbReference type="NCBI Taxonomy" id="1317129"/>
    <lineage>
        <taxon>Eukaryota</taxon>
        <taxon>Metazoa</taxon>
        <taxon>Ecdysozoa</taxon>
        <taxon>Nematoda</taxon>
        <taxon>Chromadorea</taxon>
        <taxon>Rhabditida</taxon>
        <taxon>Rhabditina</taxon>
        <taxon>Diplogasteromorpha</taxon>
        <taxon>Diplogasteroidea</taxon>
        <taxon>Neodiplogasteridae</taxon>
        <taxon>Pristionchus</taxon>
    </lineage>
</organism>
<feature type="non-terminal residue" evidence="1">
    <location>
        <position position="94"/>
    </location>
</feature>
<comment type="caution">
    <text evidence="1">The sequence shown here is derived from an EMBL/GenBank/DDBJ whole genome shotgun (WGS) entry which is preliminary data.</text>
</comment>
<name>A0AAN4YZS9_9BILA</name>
<feature type="non-terminal residue" evidence="1">
    <location>
        <position position="1"/>
    </location>
</feature>
<dbReference type="EMBL" id="BTRK01000001">
    <property type="protein sequence ID" value="GMR31261.1"/>
    <property type="molecule type" value="Genomic_DNA"/>
</dbReference>
<reference evidence="2" key="1">
    <citation type="submission" date="2022-10" db="EMBL/GenBank/DDBJ databases">
        <title>Genome assembly of Pristionchus species.</title>
        <authorList>
            <person name="Yoshida K."/>
            <person name="Sommer R.J."/>
        </authorList>
    </citation>
    <scope>NUCLEOTIDE SEQUENCE [LARGE SCALE GENOMIC DNA]</scope>
    <source>
        <strain evidence="2">RS5460</strain>
    </source>
</reference>
<gene>
    <name evidence="1" type="ORF">PMAYCL1PPCAC_01456</name>
</gene>
<dbReference type="AlphaFoldDB" id="A0AAN4YZS9"/>
<sequence length="94" mass="10793">EPLSTVEEWRKKSFELLRESDDVLVPVTSRVLDAFSLILKGSELHRIRNALAVIDLERSNCVEFEDTEEQSARSLSFGIIQSLHLTLKHLKEET</sequence>